<proteinExistence type="predicted"/>
<keyword evidence="2" id="KW-0472">Membrane</keyword>
<gene>
    <name evidence="3" type="ORF">HK100_012563</name>
</gene>
<dbReference type="Proteomes" id="UP001211907">
    <property type="component" value="Unassembled WGS sequence"/>
</dbReference>
<dbReference type="AlphaFoldDB" id="A0AAD5T0K0"/>
<evidence type="ECO:0000313" key="3">
    <source>
        <dbReference type="EMBL" id="KAJ3120984.1"/>
    </source>
</evidence>
<dbReference type="EMBL" id="JADGJH010000919">
    <property type="protein sequence ID" value="KAJ3120984.1"/>
    <property type="molecule type" value="Genomic_DNA"/>
</dbReference>
<feature type="compositionally biased region" description="Polar residues" evidence="1">
    <location>
        <begin position="98"/>
        <end position="117"/>
    </location>
</feature>
<feature type="compositionally biased region" description="Low complexity" evidence="1">
    <location>
        <begin position="59"/>
        <end position="71"/>
    </location>
</feature>
<feature type="region of interest" description="Disordered" evidence="1">
    <location>
        <begin position="1"/>
        <end position="141"/>
    </location>
</feature>
<evidence type="ECO:0000256" key="1">
    <source>
        <dbReference type="SAM" id="MobiDB-lite"/>
    </source>
</evidence>
<protein>
    <submittedName>
        <fullName evidence="3">Uncharacterized protein</fullName>
    </submittedName>
</protein>
<feature type="transmembrane region" description="Helical" evidence="2">
    <location>
        <begin position="146"/>
        <end position="164"/>
    </location>
</feature>
<evidence type="ECO:0000313" key="4">
    <source>
        <dbReference type="Proteomes" id="UP001211907"/>
    </source>
</evidence>
<feature type="compositionally biased region" description="Low complexity" evidence="1">
    <location>
        <begin position="118"/>
        <end position="141"/>
    </location>
</feature>
<feature type="compositionally biased region" description="Basic and acidic residues" evidence="1">
    <location>
        <begin position="24"/>
        <end position="43"/>
    </location>
</feature>
<accession>A0AAD5T0K0</accession>
<keyword evidence="2" id="KW-0812">Transmembrane</keyword>
<comment type="caution">
    <text evidence="3">The sequence shown here is derived from an EMBL/GenBank/DDBJ whole genome shotgun (WGS) entry which is preliminary data.</text>
</comment>
<name>A0AAD5T0K0_9FUNG</name>
<evidence type="ECO:0000256" key="2">
    <source>
        <dbReference type="SAM" id="Phobius"/>
    </source>
</evidence>
<organism evidence="3 4">
    <name type="scientific">Physocladia obscura</name>
    <dbReference type="NCBI Taxonomy" id="109957"/>
    <lineage>
        <taxon>Eukaryota</taxon>
        <taxon>Fungi</taxon>
        <taxon>Fungi incertae sedis</taxon>
        <taxon>Chytridiomycota</taxon>
        <taxon>Chytridiomycota incertae sedis</taxon>
        <taxon>Chytridiomycetes</taxon>
        <taxon>Chytridiales</taxon>
        <taxon>Chytriomycetaceae</taxon>
        <taxon>Physocladia</taxon>
    </lineage>
</organism>
<reference evidence="3" key="1">
    <citation type="submission" date="2020-05" db="EMBL/GenBank/DDBJ databases">
        <title>Phylogenomic resolution of chytrid fungi.</title>
        <authorList>
            <person name="Stajich J.E."/>
            <person name="Amses K."/>
            <person name="Simmons R."/>
            <person name="Seto K."/>
            <person name="Myers J."/>
            <person name="Bonds A."/>
            <person name="Quandt C.A."/>
            <person name="Barry K."/>
            <person name="Liu P."/>
            <person name="Grigoriev I."/>
            <person name="Longcore J.E."/>
            <person name="James T.Y."/>
        </authorList>
    </citation>
    <scope>NUCLEOTIDE SEQUENCE</scope>
    <source>
        <strain evidence="3">JEL0513</strain>
    </source>
</reference>
<sequence>MSDTNSTHSEDRSRKFSLKSIFQGKDKDKAKSRSSSAHKEKTDSLSSTLILKNIPAQPAPSSSSVRVHSPVLPAISQEISNPAPGQPEPKEPKPGISAFNTSVASTTVTIPSATEGQTSESSKSKSTNSGIKTSETPSPVESVSKAVFVASAIAIVVFVTFRLWSK</sequence>
<keyword evidence="2" id="KW-1133">Transmembrane helix</keyword>
<keyword evidence="4" id="KW-1185">Reference proteome</keyword>